<evidence type="ECO:0000313" key="4">
    <source>
        <dbReference type="Proteomes" id="UP001642409"/>
    </source>
</evidence>
<dbReference type="AlphaFoldDB" id="A0AA86QJH0"/>
<evidence type="ECO:0000313" key="3">
    <source>
        <dbReference type="EMBL" id="CAL6012871.1"/>
    </source>
</evidence>
<reference evidence="3 4" key="2">
    <citation type="submission" date="2024-07" db="EMBL/GenBank/DDBJ databases">
        <authorList>
            <person name="Akdeniz Z."/>
        </authorList>
    </citation>
    <scope>NUCLEOTIDE SEQUENCE [LARGE SCALE GENOMIC DNA]</scope>
</reference>
<dbReference type="EMBL" id="CATOUU010000884">
    <property type="protein sequence ID" value="CAI9957246.1"/>
    <property type="molecule type" value="Genomic_DNA"/>
</dbReference>
<gene>
    <name evidence="3" type="ORF">HINF_LOCUS23513</name>
    <name evidence="2" type="ORF">HINF_LOCUS44891</name>
</gene>
<evidence type="ECO:0000256" key="1">
    <source>
        <dbReference type="SAM" id="MobiDB-lite"/>
    </source>
</evidence>
<keyword evidence="4" id="KW-1185">Reference proteome</keyword>
<reference evidence="2" key="1">
    <citation type="submission" date="2023-06" db="EMBL/GenBank/DDBJ databases">
        <authorList>
            <person name="Kurt Z."/>
        </authorList>
    </citation>
    <scope>NUCLEOTIDE SEQUENCE</scope>
</reference>
<feature type="region of interest" description="Disordered" evidence="1">
    <location>
        <begin position="22"/>
        <end position="41"/>
    </location>
</feature>
<organism evidence="2">
    <name type="scientific">Hexamita inflata</name>
    <dbReference type="NCBI Taxonomy" id="28002"/>
    <lineage>
        <taxon>Eukaryota</taxon>
        <taxon>Metamonada</taxon>
        <taxon>Diplomonadida</taxon>
        <taxon>Hexamitidae</taxon>
        <taxon>Hexamitinae</taxon>
        <taxon>Hexamita</taxon>
    </lineage>
</organism>
<dbReference type="Proteomes" id="UP001642409">
    <property type="component" value="Unassembled WGS sequence"/>
</dbReference>
<accession>A0AA86QJH0</accession>
<dbReference type="EMBL" id="CAXDID020000067">
    <property type="protein sequence ID" value="CAL6012871.1"/>
    <property type="molecule type" value="Genomic_DNA"/>
</dbReference>
<comment type="caution">
    <text evidence="2">The sequence shown here is derived from an EMBL/GenBank/DDBJ whole genome shotgun (WGS) entry which is preliminary data.</text>
</comment>
<sequence length="105" mass="11876">MLIIVYFEFQSSFGWLYRQATGRSSPPGLESVGERQEGEAQGNAVLEQLSKIEDLEHERVRKIIIIFTNTNSASRAGVLLTLQQGLNNSKFRAKRQPQPIVQMRA</sequence>
<name>A0AA86QJH0_9EUKA</name>
<evidence type="ECO:0000313" key="2">
    <source>
        <dbReference type="EMBL" id="CAI9957246.1"/>
    </source>
</evidence>
<proteinExistence type="predicted"/>
<protein>
    <submittedName>
        <fullName evidence="3">Hypothetical_protein</fullName>
    </submittedName>
</protein>